<dbReference type="AlphaFoldDB" id="A0A8S4R8D4"/>
<dbReference type="Proteomes" id="UP000838756">
    <property type="component" value="Unassembled WGS sequence"/>
</dbReference>
<sequence>MGRALSSEKGWTLGSQSAGMAASLVDPQRGGQTTLSASQGAFTSKVSKITICKGPKRTDCSNNTIKLENEKTLLLNMDIQRNVIPNRGKIIISINGQLLLRLQMKKPCDHVFLKPIAQKYLNVTEECEFKKGKFTLQLSEISMCKGPKRSECSNNNARIENRSHMLINMDVQKNVIPTRGKVLVLLNGQTLVRLQMKKPCDHVFLKPVFQKLLNVTQYCEFAKGEFILKITNLEVCKGPKQTDCNDMSARLENGTTLLLNVHVKEDVIPNRGKVEAMLNNKPLLRLQMKNPCDHLFMKPLIPKNIQCY</sequence>
<keyword evidence="2" id="KW-1185">Reference proteome</keyword>
<accession>A0A8S4R8D4</accession>
<protein>
    <submittedName>
        <fullName evidence="1">Jg12428 protein</fullName>
    </submittedName>
</protein>
<evidence type="ECO:0000313" key="1">
    <source>
        <dbReference type="EMBL" id="CAH2232925.1"/>
    </source>
</evidence>
<dbReference type="OrthoDB" id="6931711at2759"/>
<name>A0A8S4R8D4_9NEOP</name>
<reference evidence="1" key="1">
    <citation type="submission" date="2022-03" db="EMBL/GenBank/DDBJ databases">
        <authorList>
            <person name="Lindestad O."/>
        </authorList>
    </citation>
    <scope>NUCLEOTIDE SEQUENCE</scope>
</reference>
<proteinExistence type="predicted"/>
<comment type="caution">
    <text evidence="1">The sequence shown here is derived from an EMBL/GenBank/DDBJ whole genome shotgun (WGS) entry which is preliminary data.</text>
</comment>
<dbReference type="EMBL" id="CAKXAJ010024925">
    <property type="protein sequence ID" value="CAH2232925.1"/>
    <property type="molecule type" value="Genomic_DNA"/>
</dbReference>
<evidence type="ECO:0000313" key="2">
    <source>
        <dbReference type="Proteomes" id="UP000838756"/>
    </source>
</evidence>
<gene>
    <name evidence="1" type="primary">jg12428</name>
    <name evidence="1" type="ORF">PAEG_LOCUS11097</name>
</gene>
<organism evidence="1 2">
    <name type="scientific">Pararge aegeria aegeria</name>
    <dbReference type="NCBI Taxonomy" id="348720"/>
    <lineage>
        <taxon>Eukaryota</taxon>
        <taxon>Metazoa</taxon>
        <taxon>Ecdysozoa</taxon>
        <taxon>Arthropoda</taxon>
        <taxon>Hexapoda</taxon>
        <taxon>Insecta</taxon>
        <taxon>Pterygota</taxon>
        <taxon>Neoptera</taxon>
        <taxon>Endopterygota</taxon>
        <taxon>Lepidoptera</taxon>
        <taxon>Glossata</taxon>
        <taxon>Ditrysia</taxon>
        <taxon>Papilionoidea</taxon>
        <taxon>Nymphalidae</taxon>
        <taxon>Satyrinae</taxon>
        <taxon>Satyrini</taxon>
        <taxon>Parargina</taxon>
        <taxon>Pararge</taxon>
    </lineage>
</organism>